<sequence length="150" mass="15666">MPGRALVGSLLLAAAGTLWIGVVAGFHSGADQWDLPMSPVKRPGDVPIDHRPLCTELGADKISIGCEATVDGGAAEVVVIPQPTSSLRDEYGPLVNGDTIRWIGVNRFPAVQLASTGGDGYAICRIAVDTAPNQVLLVVFRQEAADPKLP</sequence>
<protein>
    <recommendedName>
        <fullName evidence="3">DUF4333 domain-containing protein</fullName>
    </recommendedName>
</protein>
<reference evidence="2" key="1">
    <citation type="journal article" date="2019" name="Int. J. Syst. Evol. Microbiol.">
        <title>The Global Catalogue of Microorganisms (GCM) 10K type strain sequencing project: providing services to taxonomists for standard genome sequencing and annotation.</title>
        <authorList>
            <consortium name="The Broad Institute Genomics Platform"/>
            <consortium name="The Broad Institute Genome Sequencing Center for Infectious Disease"/>
            <person name="Wu L."/>
            <person name="Ma J."/>
        </authorList>
    </citation>
    <scope>NUCLEOTIDE SEQUENCE [LARGE SCALE GENOMIC DNA]</scope>
    <source>
        <strain evidence="2">JCM 31486</strain>
    </source>
</reference>
<dbReference type="EMBL" id="JBHTIS010002515">
    <property type="protein sequence ID" value="MFD1049971.1"/>
    <property type="molecule type" value="Genomic_DNA"/>
</dbReference>
<evidence type="ECO:0000313" key="2">
    <source>
        <dbReference type="Proteomes" id="UP001597045"/>
    </source>
</evidence>
<proteinExistence type="predicted"/>
<name>A0ABW3MH04_9PSEU</name>
<gene>
    <name evidence="1" type="ORF">ACFQ1S_32775</name>
</gene>
<evidence type="ECO:0008006" key="3">
    <source>
        <dbReference type="Google" id="ProtNLM"/>
    </source>
</evidence>
<keyword evidence="2" id="KW-1185">Reference proteome</keyword>
<organism evidence="1 2">
    <name type="scientific">Kibdelosporangium lantanae</name>
    <dbReference type="NCBI Taxonomy" id="1497396"/>
    <lineage>
        <taxon>Bacteria</taxon>
        <taxon>Bacillati</taxon>
        <taxon>Actinomycetota</taxon>
        <taxon>Actinomycetes</taxon>
        <taxon>Pseudonocardiales</taxon>
        <taxon>Pseudonocardiaceae</taxon>
        <taxon>Kibdelosporangium</taxon>
    </lineage>
</organism>
<dbReference type="Proteomes" id="UP001597045">
    <property type="component" value="Unassembled WGS sequence"/>
</dbReference>
<comment type="caution">
    <text evidence="1">The sequence shown here is derived from an EMBL/GenBank/DDBJ whole genome shotgun (WGS) entry which is preliminary data.</text>
</comment>
<evidence type="ECO:0000313" key="1">
    <source>
        <dbReference type="EMBL" id="MFD1049971.1"/>
    </source>
</evidence>
<accession>A0ABW3MH04</accession>
<feature type="non-terminal residue" evidence="1">
    <location>
        <position position="150"/>
    </location>
</feature>